<sequence length="62" mass="6485">MLLASGARSTDQAHRVRRDRTAIVAHPRLITSEATDSPIAHRFPASGCVADEPATATAACSV</sequence>
<organism evidence="2 3">
    <name type="scientific">Micromonospora azadirachtae</name>
    <dbReference type="NCBI Taxonomy" id="1970735"/>
    <lineage>
        <taxon>Bacteria</taxon>
        <taxon>Bacillati</taxon>
        <taxon>Actinomycetota</taxon>
        <taxon>Actinomycetes</taxon>
        <taxon>Micromonosporales</taxon>
        <taxon>Micromonosporaceae</taxon>
        <taxon>Micromonospora</taxon>
    </lineage>
</organism>
<dbReference type="EMBL" id="JBHTHM010000313">
    <property type="protein sequence ID" value="MFD0784106.1"/>
    <property type="molecule type" value="Genomic_DNA"/>
</dbReference>
<reference evidence="3" key="1">
    <citation type="journal article" date="2019" name="Int. J. Syst. Evol. Microbiol.">
        <title>The Global Catalogue of Microorganisms (GCM) 10K type strain sequencing project: providing services to taxonomists for standard genome sequencing and annotation.</title>
        <authorList>
            <consortium name="The Broad Institute Genomics Platform"/>
            <consortium name="The Broad Institute Genome Sequencing Center for Infectious Disease"/>
            <person name="Wu L."/>
            <person name="Ma J."/>
        </authorList>
    </citation>
    <scope>NUCLEOTIDE SEQUENCE [LARGE SCALE GENOMIC DNA]</scope>
    <source>
        <strain evidence="3">JCM 32148</strain>
    </source>
</reference>
<keyword evidence="3" id="KW-1185">Reference proteome</keyword>
<evidence type="ECO:0000313" key="2">
    <source>
        <dbReference type="EMBL" id="MFD0784106.1"/>
    </source>
</evidence>
<gene>
    <name evidence="2" type="ORF">ACFQZ8_09280</name>
</gene>
<evidence type="ECO:0000256" key="1">
    <source>
        <dbReference type="SAM" id="MobiDB-lite"/>
    </source>
</evidence>
<proteinExistence type="predicted"/>
<comment type="caution">
    <text evidence="2">The sequence shown here is derived from an EMBL/GenBank/DDBJ whole genome shotgun (WGS) entry which is preliminary data.</text>
</comment>
<dbReference type="Proteomes" id="UP001597053">
    <property type="component" value="Unassembled WGS sequence"/>
</dbReference>
<feature type="region of interest" description="Disordered" evidence="1">
    <location>
        <begin position="1"/>
        <end position="20"/>
    </location>
</feature>
<feature type="non-terminal residue" evidence="2">
    <location>
        <position position="62"/>
    </location>
</feature>
<accession>A0ABW2ZZN9</accession>
<name>A0ABW2ZZN9_9ACTN</name>
<evidence type="ECO:0000313" key="3">
    <source>
        <dbReference type="Proteomes" id="UP001597053"/>
    </source>
</evidence>
<protein>
    <submittedName>
        <fullName evidence="2">Uncharacterized protein</fullName>
    </submittedName>
</protein>